<name>A0A1T4XXF9_9BACT</name>
<feature type="transmembrane region" description="Helical" evidence="1">
    <location>
        <begin position="87"/>
        <end position="104"/>
    </location>
</feature>
<keyword evidence="1" id="KW-0812">Transmembrane</keyword>
<evidence type="ECO:0000256" key="1">
    <source>
        <dbReference type="SAM" id="Phobius"/>
    </source>
</evidence>
<evidence type="ECO:0000313" key="3">
    <source>
        <dbReference type="Proteomes" id="UP000190774"/>
    </source>
</evidence>
<keyword evidence="1" id="KW-0472">Membrane</keyword>
<evidence type="ECO:0000313" key="2">
    <source>
        <dbReference type="EMBL" id="SKA94216.1"/>
    </source>
</evidence>
<sequence length="127" mass="14389">MSGAFLSDHRQSASEREAERRIAEYHESIAKRCYNGATWLLVITMVIMAIPQLGLERWHWHLVGVSALIMTILAVQMIRYGRISNGLVCLLCAFAVLPGWVYLADDVVRVGTSFFTMIVTQWRAKFG</sequence>
<organism evidence="2 3">
    <name type="scientific">Prosthecobacter debontii</name>
    <dbReference type="NCBI Taxonomy" id="48467"/>
    <lineage>
        <taxon>Bacteria</taxon>
        <taxon>Pseudomonadati</taxon>
        <taxon>Verrucomicrobiota</taxon>
        <taxon>Verrucomicrobiia</taxon>
        <taxon>Verrucomicrobiales</taxon>
        <taxon>Verrucomicrobiaceae</taxon>
        <taxon>Prosthecobacter</taxon>
    </lineage>
</organism>
<dbReference type="STRING" id="48467.SAMN02745166_02119"/>
<protein>
    <submittedName>
        <fullName evidence="2">Uncharacterized protein</fullName>
    </submittedName>
</protein>
<dbReference type="RefSeq" id="WP_078813337.1">
    <property type="nucleotide sequence ID" value="NZ_FUYE01000006.1"/>
</dbReference>
<keyword evidence="1" id="KW-1133">Transmembrane helix</keyword>
<feature type="transmembrane region" description="Helical" evidence="1">
    <location>
        <begin position="58"/>
        <end position="75"/>
    </location>
</feature>
<dbReference type="AlphaFoldDB" id="A0A1T4XXF9"/>
<accession>A0A1T4XXF9</accession>
<proteinExistence type="predicted"/>
<dbReference type="OrthoDB" id="508743at2"/>
<dbReference type="Proteomes" id="UP000190774">
    <property type="component" value="Unassembled WGS sequence"/>
</dbReference>
<keyword evidence="3" id="KW-1185">Reference proteome</keyword>
<dbReference type="EMBL" id="FUYE01000006">
    <property type="protein sequence ID" value="SKA94216.1"/>
    <property type="molecule type" value="Genomic_DNA"/>
</dbReference>
<feature type="transmembrane region" description="Helical" evidence="1">
    <location>
        <begin position="33"/>
        <end position="52"/>
    </location>
</feature>
<gene>
    <name evidence="2" type="ORF">SAMN02745166_02119</name>
</gene>
<reference evidence="3" key="1">
    <citation type="submission" date="2017-02" db="EMBL/GenBank/DDBJ databases">
        <authorList>
            <person name="Varghese N."/>
            <person name="Submissions S."/>
        </authorList>
    </citation>
    <scope>NUCLEOTIDE SEQUENCE [LARGE SCALE GENOMIC DNA]</scope>
    <source>
        <strain evidence="3">ATCC 700200</strain>
    </source>
</reference>